<organism evidence="8 9">
    <name type="scientific">Micromonospora azadirachtae</name>
    <dbReference type="NCBI Taxonomy" id="1970735"/>
    <lineage>
        <taxon>Bacteria</taxon>
        <taxon>Bacillati</taxon>
        <taxon>Actinomycetota</taxon>
        <taxon>Actinomycetes</taxon>
        <taxon>Micromonosporales</taxon>
        <taxon>Micromonosporaceae</taxon>
        <taxon>Micromonospora</taxon>
    </lineage>
</organism>
<feature type="non-terminal residue" evidence="8">
    <location>
        <position position="109"/>
    </location>
</feature>
<accession>A0ABW3AC22</accession>
<sequence length="109" mass="11448">MGMSHRLQAVLVAAIWGVNFVAIEMGLRDLPPLLLTALRFAVVAVPLVFLVPRPTARARYVIAYGLILGVLKFGALFSALALGMGAGLGSLVLQAQALVSVLLAALLLR</sequence>
<comment type="caution">
    <text evidence="8">The sequence shown here is derived from an EMBL/GenBank/DDBJ whole genome shotgun (WGS) entry which is preliminary data.</text>
</comment>
<comment type="similarity">
    <text evidence="2">Belongs to the EamA transporter family.</text>
</comment>
<dbReference type="PANTHER" id="PTHR32322">
    <property type="entry name" value="INNER MEMBRANE TRANSPORTER"/>
    <property type="match status" value="1"/>
</dbReference>
<dbReference type="PANTHER" id="PTHR32322:SF9">
    <property type="entry name" value="AMINO-ACID METABOLITE EFFLUX PUMP-RELATED"/>
    <property type="match status" value="1"/>
</dbReference>
<evidence type="ECO:0000256" key="2">
    <source>
        <dbReference type="ARBA" id="ARBA00007362"/>
    </source>
</evidence>
<dbReference type="EMBL" id="JBHTHM010002792">
    <property type="protein sequence ID" value="MFD0788447.1"/>
    <property type="molecule type" value="Genomic_DNA"/>
</dbReference>
<evidence type="ECO:0000256" key="6">
    <source>
        <dbReference type="SAM" id="Phobius"/>
    </source>
</evidence>
<dbReference type="InterPro" id="IPR050638">
    <property type="entry name" value="AA-Vitamin_Transporters"/>
</dbReference>
<proteinExistence type="inferred from homology"/>
<comment type="subcellular location">
    <subcellularLocation>
        <location evidence="1">Membrane</location>
        <topology evidence="1">Multi-pass membrane protein</topology>
    </subcellularLocation>
</comment>
<evidence type="ECO:0000313" key="8">
    <source>
        <dbReference type="EMBL" id="MFD0788447.1"/>
    </source>
</evidence>
<dbReference type="InterPro" id="IPR000620">
    <property type="entry name" value="EamA_dom"/>
</dbReference>
<evidence type="ECO:0000259" key="7">
    <source>
        <dbReference type="Pfam" id="PF00892"/>
    </source>
</evidence>
<feature type="domain" description="EamA" evidence="7">
    <location>
        <begin position="8"/>
        <end position="109"/>
    </location>
</feature>
<keyword evidence="9" id="KW-1185">Reference proteome</keyword>
<evidence type="ECO:0000313" key="9">
    <source>
        <dbReference type="Proteomes" id="UP001597053"/>
    </source>
</evidence>
<keyword evidence="5 6" id="KW-0472">Membrane</keyword>
<feature type="transmembrane region" description="Helical" evidence="6">
    <location>
        <begin position="88"/>
        <end position="108"/>
    </location>
</feature>
<keyword evidence="3 6" id="KW-0812">Transmembrane</keyword>
<gene>
    <name evidence="8" type="ORF">ACFQZ8_31420</name>
</gene>
<evidence type="ECO:0000256" key="3">
    <source>
        <dbReference type="ARBA" id="ARBA00022692"/>
    </source>
</evidence>
<dbReference type="Pfam" id="PF00892">
    <property type="entry name" value="EamA"/>
    <property type="match status" value="1"/>
</dbReference>
<dbReference type="Proteomes" id="UP001597053">
    <property type="component" value="Unassembled WGS sequence"/>
</dbReference>
<name>A0ABW3AC22_9ACTN</name>
<keyword evidence="4 6" id="KW-1133">Transmembrane helix</keyword>
<feature type="transmembrane region" description="Helical" evidence="6">
    <location>
        <begin position="63"/>
        <end position="82"/>
    </location>
</feature>
<evidence type="ECO:0000256" key="5">
    <source>
        <dbReference type="ARBA" id="ARBA00023136"/>
    </source>
</evidence>
<protein>
    <submittedName>
        <fullName evidence="8">EamA family transporter</fullName>
    </submittedName>
</protein>
<reference evidence="9" key="1">
    <citation type="journal article" date="2019" name="Int. J. Syst. Evol. Microbiol.">
        <title>The Global Catalogue of Microorganisms (GCM) 10K type strain sequencing project: providing services to taxonomists for standard genome sequencing and annotation.</title>
        <authorList>
            <consortium name="The Broad Institute Genomics Platform"/>
            <consortium name="The Broad Institute Genome Sequencing Center for Infectious Disease"/>
            <person name="Wu L."/>
            <person name="Ma J."/>
        </authorList>
    </citation>
    <scope>NUCLEOTIDE SEQUENCE [LARGE SCALE GENOMIC DNA]</scope>
    <source>
        <strain evidence="9">JCM 32148</strain>
    </source>
</reference>
<feature type="transmembrane region" description="Helical" evidence="6">
    <location>
        <begin position="32"/>
        <end position="51"/>
    </location>
</feature>
<evidence type="ECO:0000256" key="1">
    <source>
        <dbReference type="ARBA" id="ARBA00004141"/>
    </source>
</evidence>
<evidence type="ECO:0000256" key="4">
    <source>
        <dbReference type="ARBA" id="ARBA00022989"/>
    </source>
</evidence>